<evidence type="ECO:0000259" key="3">
    <source>
        <dbReference type="Pfam" id="PF07583"/>
    </source>
</evidence>
<dbReference type="InterPro" id="IPR011444">
    <property type="entry name" value="DUF1549"/>
</dbReference>
<dbReference type="PANTHER" id="PTHR35889">
    <property type="entry name" value="CYCLOINULO-OLIGOSACCHARIDE FRUCTANOTRANSFERASE-RELATED"/>
    <property type="match status" value="1"/>
</dbReference>
<dbReference type="Pfam" id="PF07587">
    <property type="entry name" value="PSD1"/>
    <property type="match status" value="1"/>
</dbReference>
<dbReference type="AlphaFoldDB" id="M5S2N5"/>
<comment type="caution">
    <text evidence="6">The sequence shown here is derived from an EMBL/GenBank/DDBJ whole genome shotgun (WGS) entry which is preliminary data.</text>
</comment>
<evidence type="ECO:0000256" key="2">
    <source>
        <dbReference type="SAM" id="Phobius"/>
    </source>
</evidence>
<gene>
    <name evidence="6" type="ORF">RESH_03697</name>
</gene>
<evidence type="ECO:0000259" key="5">
    <source>
        <dbReference type="Pfam" id="PF07635"/>
    </source>
</evidence>
<dbReference type="InterPro" id="IPR011429">
    <property type="entry name" value="Cyt_c_Planctomycete-type"/>
</dbReference>
<dbReference type="Proteomes" id="UP000011996">
    <property type="component" value="Unassembled WGS sequence"/>
</dbReference>
<sequence>MRECPSPEQRLKGVLDLSPGCAGGEVTEDRKPPQEAMPIPVSMPTIGPSTVSLSHLCRRIRFSSLPAFMFARVAMKTFIFSMLVASLSVIGSLESLAQETAEISPEQLEFFENRIRPVLVRECYECHSAESGKTRGGLRLDTRDGLLLGGESGPSIVPGHPEDSPFWDAVTYNGWEMPPRGQLPDDVLADFKRWIEMGLPDPRVRESITVETTIDLEAGRDHWAFQKPQEQTLPQVQNPDWAKSTIDRHVLAKLENNGLQPAIDADAATLLRRLSFDLIGLPPTPDEVQSFLRATARNRDAAIEAKVDELLDSPRFGERWGRHWMDVARYAESCGNSTNNTYPHAWRYRDYVIDSFNDDTPYDRFISEQVAGDLLPVKTDEQWQENLIATGFLAIGTKNLVERNPRQVQADIIDEQIDTVTKAFLGLTVACARCHDHKLDPIPTTDYYAMAGIFQSTNTYYGTAEGITNRNASDLLQLPIEDKVPAGKTYSPDEIDDLNERMRDLRSQMSEAVRDRDNPMQQQSVIRLRAQIALIQGVLSEIDDNGIPRTLAMGVQESDSCSDAAVLVRGDVETPAQRVPRGFVQILPHSSDFSIPPDSSGRLELAQWLTSPENPLTARVMVNRIWLHLFGEGIVSTPNNWGLTGQAPSHPELLDHLAIEFTKDWSVKSMIREIVLSRTYQMSSRMNESNYEVDPDNRLLWRASPRQLDAESMRDAILAIGGGLNLERPIGSPLARYGNNRIGRTLDASLLDGLNDRRSVYLPIVRDAVPRSLALFDFADPSLSNAKRDVSNVPTQALFLMNDEFVLQNAEALGRQLLDDHKSIRDGVAAAFLATYGRPATDSEIRSCVDFFQEFMGPARRRSSRFVQTQELAMTAFCQALIASAEFRCLN</sequence>
<feature type="domain" description="Cytochrome C Planctomycete-type" evidence="5">
    <location>
        <begin position="123"/>
        <end position="181"/>
    </location>
</feature>
<dbReference type="InterPro" id="IPR022655">
    <property type="entry name" value="DUF1553"/>
</dbReference>
<dbReference type="Pfam" id="PF07583">
    <property type="entry name" value="PSCyt2"/>
    <property type="match status" value="1"/>
</dbReference>
<name>M5S2N5_9BACT</name>
<feature type="domain" description="DUF1549" evidence="3">
    <location>
        <begin position="246"/>
        <end position="458"/>
    </location>
</feature>
<reference evidence="6 7" key="1">
    <citation type="journal article" date="2013" name="Mar. Genomics">
        <title>Expression of sulfatases in Rhodopirellula baltica and the diversity of sulfatases in the genus Rhodopirellula.</title>
        <authorList>
            <person name="Wegner C.E."/>
            <person name="Richter-Heitmann T."/>
            <person name="Klindworth A."/>
            <person name="Klockow C."/>
            <person name="Richter M."/>
            <person name="Achstetter T."/>
            <person name="Glockner F.O."/>
            <person name="Harder J."/>
        </authorList>
    </citation>
    <scope>NUCLEOTIDE SEQUENCE [LARGE SCALE GENOMIC DNA]</scope>
    <source>
        <strain evidence="6 7">SH398</strain>
    </source>
</reference>
<dbReference type="PANTHER" id="PTHR35889:SF3">
    <property type="entry name" value="F-BOX DOMAIN-CONTAINING PROTEIN"/>
    <property type="match status" value="1"/>
</dbReference>
<accession>M5S2N5</accession>
<dbReference type="EMBL" id="ANOF01000119">
    <property type="protein sequence ID" value="EMI25731.1"/>
    <property type="molecule type" value="Genomic_DNA"/>
</dbReference>
<evidence type="ECO:0000259" key="4">
    <source>
        <dbReference type="Pfam" id="PF07587"/>
    </source>
</evidence>
<feature type="domain" description="DUF1553" evidence="4">
    <location>
        <begin position="601"/>
        <end position="851"/>
    </location>
</feature>
<keyword evidence="2" id="KW-0812">Transmembrane</keyword>
<evidence type="ECO:0000313" key="6">
    <source>
        <dbReference type="EMBL" id="EMI25731.1"/>
    </source>
</evidence>
<evidence type="ECO:0000313" key="7">
    <source>
        <dbReference type="Proteomes" id="UP000011996"/>
    </source>
</evidence>
<dbReference type="Pfam" id="PF07635">
    <property type="entry name" value="PSCyt1"/>
    <property type="match status" value="1"/>
</dbReference>
<protein>
    <submittedName>
        <fullName evidence="6">Protein containing DUF1549</fullName>
    </submittedName>
</protein>
<feature type="region of interest" description="Disordered" evidence="1">
    <location>
        <begin position="18"/>
        <end position="43"/>
    </location>
</feature>
<proteinExistence type="predicted"/>
<dbReference type="PATRIC" id="fig|1263868.3.peg.3989"/>
<evidence type="ECO:0000256" key="1">
    <source>
        <dbReference type="SAM" id="MobiDB-lite"/>
    </source>
</evidence>
<keyword evidence="2" id="KW-0472">Membrane</keyword>
<organism evidence="6 7">
    <name type="scientific">Rhodopirellula europaea SH398</name>
    <dbReference type="NCBI Taxonomy" id="1263868"/>
    <lineage>
        <taxon>Bacteria</taxon>
        <taxon>Pseudomonadati</taxon>
        <taxon>Planctomycetota</taxon>
        <taxon>Planctomycetia</taxon>
        <taxon>Pirellulales</taxon>
        <taxon>Pirellulaceae</taxon>
        <taxon>Rhodopirellula</taxon>
    </lineage>
</organism>
<feature type="transmembrane region" description="Helical" evidence="2">
    <location>
        <begin position="68"/>
        <end position="90"/>
    </location>
</feature>
<dbReference type="STRING" id="1263868.RESH_03697"/>
<keyword evidence="2" id="KW-1133">Transmembrane helix</keyword>